<evidence type="ECO:0000256" key="1">
    <source>
        <dbReference type="SAM" id="MobiDB-lite"/>
    </source>
</evidence>
<proteinExistence type="predicted"/>
<feature type="region of interest" description="Disordered" evidence="1">
    <location>
        <begin position="1"/>
        <end position="20"/>
    </location>
</feature>
<feature type="transmembrane region" description="Helical" evidence="2">
    <location>
        <begin position="82"/>
        <end position="103"/>
    </location>
</feature>
<keyword evidence="2" id="KW-0472">Membrane</keyword>
<dbReference type="InterPro" id="IPR007462">
    <property type="entry name" value="COV1-like"/>
</dbReference>
<evidence type="ECO:0000256" key="2">
    <source>
        <dbReference type="SAM" id="Phobius"/>
    </source>
</evidence>
<name>A0A9X2RII9_9PROT</name>
<dbReference type="EMBL" id="JANIBC010000003">
    <property type="protein sequence ID" value="MCQ8185011.1"/>
    <property type="molecule type" value="Genomic_DNA"/>
</dbReference>
<accession>A0A9X2RII9</accession>
<dbReference type="RefSeq" id="WP_256618872.1">
    <property type="nucleotide sequence ID" value="NZ_JANIBC010000003.1"/>
</dbReference>
<dbReference type="Pfam" id="PF04367">
    <property type="entry name" value="DUF502"/>
    <property type="match status" value="1"/>
</dbReference>
<feature type="compositionally biased region" description="Basic residues" evidence="1">
    <location>
        <begin position="1"/>
        <end position="11"/>
    </location>
</feature>
<protein>
    <submittedName>
        <fullName evidence="3">DUF502 domain-containing protein</fullName>
    </submittedName>
</protein>
<sequence length="276" mass="30475">MAKKRQDKARRKGPEVGGPALKKPGPLASLRNSFFAGVVIAAPLLITAGVMYWLITGPLARVDGTVQKWLPDALLPPDWADLYVPGFGILVTIILLTLLGVFAKNVIGRFFIRLGESVVDSTPLVRNLYGFFKNVFEMALQQSEQSFKEVALIEYPRPGLWTLCFVVTRTKGETAHELTDIGADMTTVFVPTTPNPTSGFMLFVPRSKLRLLTMSVEDGAKMIFSAGLVTPEYLTEGQEAPTDQSTNNGAFGFLKRRKQTDDTELQEAYEREVEAE</sequence>
<dbReference type="PANTHER" id="PTHR31876:SF26">
    <property type="entry name" value="PROTEIN LIKE COV 2"/>
    <property type="match status" value="1"/>
</dbReference>
<dbReference type="AlphaFoldDB" id="A0A9X2RII9"/>
<keyword evidence="4" id="KW-1185">Reference proteome</keyword>
<feature type="region of interest" description="Disordered" evidence="1">
    <location>
        <begin position="237"/>
        <end position="276"/>
    </location>
</feature>
<evidence type="ECO:0000313" key="3">
    <source>
        <dbReference type="EMBL" id="MCQ8185011.1"/>
    </source>
</evidence>
<organism evidence="3 4">
    <name type="scientific">Parvularcula maris</name>
    <dbReference type="NCBI Taxonomy" id="2965077"/>
    <lineage>
        <taxon>Bacteria</taxon>
        <taxon>Pseudomonadati</taxon>
        <taxon>Pseudomonadota</taxon>
        <taxon>Alphaproteobacteria</taxon>
        <taxon>Parvularculales</taxon>
        <taxon>Parvularculaceae</taxon>
        <taxon>Parvularcula</taxon>
    </lineage>
</organism>
<evidence type="ECO:0000313" key="4">
    <source>
        <dbReference type="Proteomes" id="UP001142610"/>
    </source>
</evidence>
<dbReference type="PANTHER" id="PTHR31876">
    <property type="entry name" value="COV-LIKE PROTEIN 1"/>
    <property type="match status" value="1"/>
</dbReference>
<gene>
    <name evidence="3" type="ORF">NOG11_06360</name>
</gene>
<feature type="transmembrane region" description="Helical" evidence="2">
    <location>
        <begin position="33"/>
        <end position="55"/>
    </location>
</feature>
<comment type="caution">
    <text evidence="3">The sequence shown here is derived from an EMBL/GenBank/DDBJ whole genome shotgun (WGS) entry which is preliminary data.</text>
</comment>
<keyword evidence="2" id="KW-0812">Transmembrane</keyword>
<reference evidence="3" key="1">
    <citation type="submission" date="2022-07" db="EMBL/GenBank/DDBJ databases">
        <title>Parvularcula maris sp. nov., an algicidal bacterium isolated from seawater.</title>
        <authorList>
            <person name="Li F."/>
        </authorList>
    </citation>
    <scope>NUCLEOTIDE SEQUENCE</scope>
    <source>
        <strain evidence="3">BGMRC 0090</strain>
    </source>
</reference>
<keyword evidence="2" id="KW-1133">Transmembrane helix</keyword>
<dbReference type="Proteomes" id="UP001142610">
    <property type="component" value="Unassembled WGS sequence"/>
</dbReference>